<dbReference type="HOGENOM" id="CLU_033863_4_1_12"/>
<reference evidence="4" key="1">
    <citation type="submission" date="2011-02" db="EMBL/GenBank/DDBJ databases">
        <title>Complete sequence of Spirochaeta sp. Buddy.</title>
        <authorList>
            <person name="Lucas S."/>
            <person name="Copeland A."/>
            <person name="Lapidus A."/>
            <person name="Cheng J.-F."/>
            <person name="Goodwin L."/>
            <person name="Pitluck S."/>
            <person name="Zeytun A."/>
            <person name="Detter J.C."/>
            <person name="Han C."/>
            <person name="Tapia R."/>
            <person name="Land M."/>
            <person name="Hauser L."/>
            <person name="Kyrpides N."/>
            <person name="Ivanova N."/>
            <person name="Mikhailova N."/>
            <person name="Pagani I."/>
            <person name="Ritalahti K.M."/>
            <person name="Loeffler F.E."/>
            <person name="Woyke T."/>
        </authorList>
    </citation>
    <scope>NUCLEOTIDE SEQUENCE [LARGE SCALE GENOMIC DNA]</scope>
    <source>
        <strain evidence="4">ATCC BAA-1886 / DSM 22777 / Buddy</strain>
    </source>
</reference>
<feature type="transmembrane region" description="Helical" evidence="1">
    <location>
        <begin position="273"/>
        <end position="290"/>
    </location>
</feature>
<keyword evidence="1" id="KW-0472">Membrane</keyword>
<evidence type="ECO:0000313" key="3">
    <source>
        <dbReference type="EMBL" id="ADY14002.1"/>
    </source>
</evidence>
<feature type="domain" description="EamA" evidence="2">
    <location>
        <begin position="13"/>
        <end position="145"/>
    </location>
</feature>
<dbReference type="OrthoDB" id="9805239at2"/>
<accession>F0RSV2</accession>
<dbReference type="SUPFAM" id="SSF103481">
    <property type="entry name" value="Multidrug resistance efflux transporter EmrE"/>
    <property type="match status" value="2"/>
</dbReference>
<dbReference type="Pfam" id="PF00892">
    <property type="entry name" value="EamA"/>
    <property type="match status" value="2"/>
</dbReference>
<feature type="transmembrane region" description="Helical" evidence="1">
    <location>
        <begin position="184"/>
        <end position="202"/>
    </location>
</feature>
<dbReference type="GO" id="GO:0016020">
    <property type="term" value="C:membrane"/>
    <property type="evidence" value="ECO:0007669"/>
    <property type="project" value="InterPro"/>
</dbReference>
<feature type="transmembrane region" description="Helical" evidence="1">
    <location>
        <begin position="100"/>
        <end position="122"/>
    </location>
</feature>
<dbReference type="Proteomes" id="UP000008466">
    <property type="component" value="Chromosome"/>
</dbReference>
<dbReference type="InterPro" id="IPR000620">
    <property type="entry name" value="EamA_dom"/>
</dbReference>
<proteinExistence type="predicted"/>
<dbReference type="InterPro" id="IPR037185">
    <property type="entry name" value="EmrE-like"/>
</dbReference>
<feature type="transmembrane region" description="Helical" evidence="1">
    <location>
        <begin position="248"/>
        <end position="267"/>
    </location>
</feature>
<dbReference type="PANTHER" id="PTHR12715:SF4">
    <property type="entry name" value="EAMA DOMAIN-CONTAINING PROTEIN"/>
    <property type="match status" value="1"/>
</dbReference>
<feature type="transmembrane region" description="Helical" evidence="1">
    <location>
        <begin position="12"/>
        <end position="36"/>
    </location>
</feature>
<dbReference type="InterPro" id="IPR052756">
    <property type="entry name" value="Alkyne_AA_exporter"/>
</dbReference>
<evidence type="ECO:0000256" key="1">
    <source>
        <dbReference type="SAM" id="Phobius"/>
    </source>
</evidence>
<keyword evidence="1" id="KW-1133">Transmembrane helix</keyword>
<feature type="transmembrane region" description="Helical" evidence="1">
    <location>
        <begin position="153"/>
        <end position="172"/>
    </location>
</feature>
<organism evidence="3 4">
    <name type="scientific">Sphaerochaeta globosa (strain ATCC BAA-1886 / DSM 22777 / Buddy)</name>
    <name type="common">Spirochaeta sp. (strain Buddy)</name>
    <dbReference type="NCBI Taxonomy" id="158189"/>
    <lineage>
        <taxon>Bacteria</taxon>
        <taxon>Pseudomonadati</taxon>
        <taxon>Spirochaetota</taxon>
        <taxon>Spirochaetia</taxon>
        <taxon>Spirochaetales</taxon>
        <taxon>Sphaerochaetaceae</taxon>
        <taxon>Sphaerochaeta</taxon>
    </lineage>
</organism>
<keyword evidence="4" id="KW-1185">Reference proteome</keyword>
<dbReference type="PANTHER" id="PTHR12715">
    <property type="entry name" value="TRANSPORTER, DRUG/METABOLITE EXPORTER FAMILY"/>
    <property type="match status" value="1"/>
</dbReference>
<dbReference type="STRING" id="158189.SpiBuddy_2183"/>
<protein>
    <recommendedName>
        <fullName evidence="2">EamA domain-containing protein</fullName>
    </recommendedName>
</protein>
<feature type="transmembrane region" description="Helical" evidence="1">
    <location>
        <begin position="214"/>
        <end position="236"/>
    </location>
</feature>
<gene>
    <name evidence="3" type="ordered locus">SpiBuddy_2183</name>
</gene>
<dbReference type="AlphaFoldDB" id="F0RSV2"/>
<evidence type="ECO:0000259" key="2">
    <source>
        <dbReference type="Pfam" id="PF00892"/>
    </source>
</evidence>
<keyword evidence="1" id="KW-0812">Transmembrane</keyword>
<feature type="transmembrane region" description="Helical" evidence="1">
    <location>
        <begin position="74"/>
        <end position="94"/>
    </location>
</feature>
<name>F0RSV2_SPHGB</name>
<feature type="transmembrane region" description="Helical" evidence="1">
    <location>
        <begin position="42"/>
        <end position="62"/>
    </location>
</feature>
<feature type="domain" description="EamA" evidence="2">
    <location>
        <begin position="155"/>
        <end position="290"/>
    </location>
</feature>
<feature type="transmembrane region" description="Helical" evidence="1">
    <location>
        <begin position="129"/>
        <end position="147"/>
    </location>
</feature>
<dbReference type="EMBL" id="CP002541">
    <property type="protein sequence ID" value="ADY14002.1"/>
    <property type="molecule type" value="Genomic_DNA"/>
</dbReference>
<dbReference type="eggNOG" id="COG0697">
    <property type="taxonomic scope" value="Bacteria"/>
</dbReference>
<sequence>MPMKQSSDTSNNSALILAFLTVMLWSTGFVFTRIAVRDIGPFPLGLLRYGSAAVILVVIGLVKRIGLPTLKDVPLFLVLGALGFFFYQIFFNVAMTTITAATASVVTATVPVLTAFFASLLFREKLGNLGWIAVCLEFAGILVLTLWQREVSIGWGLAWMIIAALCFAGYNLIQRFATKRYTPVQSTVYTIVASAFMFLLFLPQAIEEVRTAPVQSLLAVLFMGIFPSAIGFLLWTKALSIAKQIGDVTNFMFVTPLLSTLLEIILIGDIPDTGTIIGGLMILFGVALFNNRARLVPRQHAILRKEGV</sequence>
<dbReference type="KEGG" id="sbu:SpiBuddy_2183"/>
<evidence type="ECO:0000313" key="4">
    <source>
        <dbReference type="Proteomes" id="UP000008466"/>
    </source>
</evidence>